<evidence type="ECO:0000313" key="2">
    <source>
        <dbReference type="EMBL" id="ASB41453.1"/>
    </source>
</evidence>
<dbReference type="Pfam" id="PF01936">
    <property type="entry name" value="NYN"/>
    <property type="match status" value="1"/>
</dbReference>
<dbReference type="InterPro" id="IPR021139">
    <property type="entry name" value="NYN"/>
</dbReference>
<keyword evidence="3" id="KW-1185">Reference proteome</keyword>
<protein>
    <recommendedName>
        <fullName evidence="1">NYN domain-containing protein</fullName>
    </recommendedName>
</protein>
<reference evidence="3" key="1">
    <citation type="submission" date="2017-05" db="EMBL/GenBank/DDBJ databases">
        <title>Improved OligoMM genomes.</title>
        <authorList>
            <person name="Garzetti D."/>
        </authorList>
    </citation>
    <scope>NUCLEOTIDE SEQUENCE [LARGE SCALE GENOMIC DNA]</scope>
    <source>
        <strain evidence="3">KB18</strain>
    </source>
</reference>
<gene>
    <name evidence="2" type="ORF">ADH66_12815</name>
</gene>
<organism evidence="2 3">
    <name type="scientific">Acutalibacter muris</name>
    <dbReference type="NCBI Taxonomy" id="1796620"/>
    <lineage>
        <taxon>Bacteria</taxon>
        <taxon>Bacillati</taxon>
        <taxon>Bacillota</taxon>
        <taxon>Clostridia</taxon>
        <taxon>Eubacteriales</taxon>
        <taxon>Acutalibacteraceae</taxon>
        <taxon>Acutalibacter</taxon>
    </lineage>
</organism>
<dbReference type="Proteomes" id="UP000196710">
    <property type="component" value="Chromosome"/>
</dbReference>
<evidence type="ECO:0000259" key="1">
    <source>
        <dbReference type="Pfam" id="PF01936"/>
    </source>
</evidence>
<evidence type="ECO:0000313" key="3">
    <source>
        <dbReference type="Proteomes" id="UP000196710"/>
    </source>
</evidence>
<dbReference type="EMBL" id="CP021422">
    <property type="protein sequence ID" value="ASB41453.1"/>
    <property type="molecule type" value="Genomic_DNA"/>
</dbReference>
<accession>A0ABM6L7R6</accession>
<feature type="domain" description="NYN" evidence="1">
    <location>
        <begin position="21"/>
        <end position="69"/>
    </location>
</feature>
<dbReference type="Gene3D" id="3.40.50.1010">
    <property type="entry name" value="5'-nuclease"/>
    <property type="match status" value="1"/>
</dbReference>
<proteinExistence type="predicted"/>
<name>A0ABM6L7R6_9FIRM</name>
<sequence>MCRTLSCWTLSTGPQPKGASPKTFVLFTGDRHFQPVVRYLVQELGKRVELYGIRSTASRALRDAVTETFEIPEEDQQLVECFQYTVADFNRIALNHDNPFATYQSLVTRVSRNSGLPKERIEMAVTEMVNRGYITRKKHRVAYDKPMINVLIPEWDELIAAGLQIIALIRRKDS</sequence>